<feature type="transmembrane region" description="Helical" evidence="1">
    <location>
        <begin position="150"/>
        <end position="171"/>
    </location>
</feature>
<dbReference type="AlphaFoldDB" id="A0A318MYP4"/>
<evidence type="ECO:0000313" key="3">
    <source>
        <dbReference type="Proteomes" id="UP000247565"/>
    </source>
</evidence>
<comment type="caution">
    <text evidence="2">The sequence shown here is derived from an EMBL/GenBank/DDBJ whole genome shotgun (WGS) entry which is preliminary data.</text>
</comment>
<keyword evidence="1" id="KW-0472">Membrane</keyword>
<gene>
    <name evidence="2" type="ORF">DK869_02160</name>
</gene>
<keyword evidence="1" id="KW-1133">Transmembrane helix</keyword>
<evidence type="ECO:0000313" key="2">
    <source>
        <dbReference type="EMBL" id="PXZ01822.1"/>
    </source>
</evidence>
<feature type="transmembrane region" description="Helical" evidence="1">
    <location>
        <begin position="79"/>
        <end position="97"/>
    </location>
</feature>
<accession>A0A318MYP4</accession>
<feature type="transmembrane region" description="Helical" evidence="1">
    <location>
        <begin position="48"/>
        <end position="67"/>
    </location>
</feature>
<dbReference type="Proteomes" id="UP000247565">
    <property type="component" value="Unassembled WGS sequence"/>
</dbReference>
<reference evidence="2 3" key="1">
    <citation type="submission" date="2018-05" db="EMBL/GenBank/DDBJ databases">
        <title>Reference genomes for bee gut microbiota database.</title>
        <authorList>
            <person name="Ellegaard K.M."/>
        </authorList>
    </citation>
    <scope>NUCLEOTIDE SEQUENCE [LARGE SCALE GENOMIC DNA]</scope>
    <source>
        <strain evidence="2 3">ESL0284</strain>
    </source>
</reference>
<evidence type="ECO:0000256" key="1">
    <source>
        <dbReference type="SAM" id="Phobius"/>
    </source>
</evidence>
<sequence length="183" mass="20338">MVFAFFMSLLLLITISGISSSSLQAVIHSILTGCCLLSGWQNALNSKITLLSFFMLFIVAIFFTVILKGQYFQYTLKTLFTGLFLTILAVSLVVHVLPPSLFRLEYGIVLSIILVGVFYSMSSQAIGGQIAGMLCVLNALTLVVGLNSQFYAFFTLFAFYVVFLLASIFIMQRFGQVDCVRKW</sequence>
<name>A0A318MYP4_9PROT</name>
<proteinExistence type="predicted"/>
<keyword evidence="3" id="KW-1185">Reference proteome</keyword>
<feature type="transmembrane region" description="Helical" evidence="1">
    <location>
        <begin position="103"/>
        <end position="119"/>
    </location>
</feature>
<dbReference type="EMBL" id="QGLT01000001">
    <property type="protein sequence ID" value="PXZ01822.1"/>
    <property type="molecule type" value="Genomic_DNA"/>
</dbReference>
<organism evidence="2 3">
    <name type="scientific">Commensalibacter melissae</name>
    <dbReference type="NCBI Taxonomy" id="2070537"/>
    <lineage>
        <taxon>Bacteria</taxon>
        <taxon>Pseudomonadati</taxon>
        <taxon>Pseudomonadota</taxon>
        <taxon>Alphaproteobacteria</taxon>
        <taxon>Acetobacterales</taxon>
        <taxon>Acetobacteraceae</taxon>
    </lineage>
</organism>
<protein>
    <submittedName>
        <fullName evidence="2">Uncharacterized protein</fullName>
    </submittedName>
</protein>
<keyword evidence="1" id="KW-0812">Transmembrane</keyword>